<organism evidence="5 6">
    <name type="scientific">Candidatus Lambdaproteobacteria bacterium RIFOXYD2_FULL_56_26</name>
    <dbReference type="NCBI Taxonomy" id="1817773"/>
    <lineage>
        <taxon>Bacteria</taxon>
        <taxon>Pseudomonadati</taxon>
        <taxon>Pseudomonadota</taxon>
        <taxon>Candidatus Lambdaproteobacteria</taxon>
    </lineage>
</organism>
<comment type="similarity">
    <text evidence="1">Belongs to the Skp family.</text>
</comment>
<dbReference type="GO" id="GO:0051082">
    <property type="term" value="F:unfolded protein binding"/>
    <property type="evidence" value="ECO:0007669"/>
    <property type="project" value="InterPro"/>
</dbReference>
<evidence type="ECO:0000256" key="4">
    <source>
        <dbReference type="SAM" id="SignalP"/>
    </source>
</evidence>
<comment type="caution">
    <text evidence="5">The sequence shown here is derived from an EMBL/GenBank/DDBJ whole genome shotgun (WGS) entry which is preliminary data.</text>
</comment>
<dbReference type="Pfam" id="PF03938">
    <property type="entry name" value="OmpH"/>
    <property type="match status" value="1"/>
</dbReference>
<keyword evidence="3" id="KW-0175">Coiled coil</keyword>
<gene>
    <name evidence="5" type="ORF">A2557_05365</name>
</gene>
<dbReference type="Proteomes" id="UP000177583">
    <property type="component" value="Unassembled WGS sequence"/>
</dbReference>
<dbReference type="EMBL" id="MFNF01000025">
    <property type="protein sequence ID" value="OGH02108.1"/>
    <property type="molecule type" value="Genomic_DNA"/>
</dbReference>
<dbReference type="Gene3D" id="3.30.910.20">
    <property type="entry name" value="Skp domain"/>
    <property type="match status" value="1"/>
</dbReference>
<dbReference type="AlphaFoldDB" id="A0A1F6GVG8"/>
<accession>A0A1F6GVG8</accession>
<feature type="chain" id="PRO_5009524846" description="OmpH family outer membrane protein" evidence="4">
    <location>
        <begin position="23"/>
        <end position="177"/>
    </location>
</feature>
<evidence type="ECO:0000313" key="6">
    <source>
        <dbReference type="Proteomes" id="UP000177583"/>
    </source>
</evidence>
<evidence type="ECO:0000256" key="2">
    <source>
        <dbReference type="ARBA" id="ARBA00022729"/>
    </source>
</evidence>
<dbReference type="InterPro" id="IPR024930">
    <property type="entry name" value="Skp_dom_sf"/>
</dbReference>
<reference evidence="5 6" key="1">
    <citation type="journal article" date="2016" name="Nat. Commun.">
        <title>Thousands of microbial genomes shed light on interconnected biogeochemical processes in an aquifer system.</title>
        <authorList>
            <person name="Anantharaman K."/>
            <person name="Brown C.T."/>
            <person name="Hug L.A."/>
            <person name="Sharon I."/>
            <person name="Castelle C.J."/>
            <person name="Probst A.J."/>
            <person name="Thomas B.C."/>
            <person name="Singh A."/>
            <person name="Wilkins M.J."/>
            <person name="Karaoz U."/>
            <person name="Brodie E.L."/>
            <person name="Williams K.H."/>
            <person name="Hubbard S.S."/>
            <person name="Banfield J.F."/>
        </authorList>
    </citation>
    <scope>NUCLEOTIDE SEQUENCE [LARGE SCALE GENOMIC DNA]</scope>
</reference>
<dbReference type="PANTHER" id="PTHR35089:SF1">
    <property type="entry name" value="CHAPERONE PROTEIN SKP"/>
    <property type="match status" value="1"/>
</dbReference>
<feature type="coiled-coil region" evidence="3">
    <location>
        <begin position="71"/>
        <end position="117"/>
    </location>
</feature>
<dbReference type="InterPro" id="IPR005632">
    <property type="entry name" value="Chaperone_Skp"/>
</dbReference>
<dbReference type="GO" id="GO:0050821">
    <property type="term" value="P:protein stabilization"/>
    <property type="evidence" value="ECO:0007669"/>
    <property type="project" value="TreeGrafter"/>
</dbReference>
<evidence type="ECO:0000313" key="5">
    <source>
        <dbReference type="EMBL" id="OGH02108.1"/>
    </source>
</evidence>
<dbReference type="GO" id="GO:0005829">
    <property type="term" value="C:cytosol"/>
    <property type="evidence" value="ECO:0007669"/>
    <property type="project" value="TreeGrafter"/>
</dbReference>
<dbReference type="PANTHER" id="PTHR35089">
    <property type="entry name" value="CHAPERONE PROTEIN SKP"/>
    <property type="match status" value="1"/>
</dbReference>
<proteinExistence type="inferred from homology"/>
<name>A0A1F6GVG8_9PROT</name>
<sequence length="177" mass="20407">MRTKSLLLVLLLTLGTSTWAFGAEKFKIAYVNMQLAINNSNEGQKATEYLKAKGQEKEKEFRAKGMDVKKKEEALQASMMLSEEARQKQQEDLERLKNSLREEVQKAQEEYRQEEMKHLQRVSQEVLLAVKKIGEQGKYDLVMEANLRQALLYTPSEITDITDEVVKEYNKMKSGGK</sequence>
<evidence type="ECO:0000256" key="3">
    <source>
        <dbReference type="SAM" id="Coils"/>
    </source>
</evidence>
<keyword evidence="2 4" id="KW-0732">Signal</keyword>
<protein>
    <recommendedName>
        <fullName evidence="7">OmpH family outer membrane protein</fullName>
    </recommendedName>
</protein>
<evidence type="ECO:0008006" key="7">
    <source>
        <dbReference type="Google" id="ProtNLM"/>
    </source>
</evidence>
<dbReference type="SUPFAM" id="SSF111384">
    <property type="entry name" value="OmpH-like"/>
    <property type="match status" value="1"/>
</dbReference>
<dbReference type="SMART" id="SM00935">
    <property type="entry name" value="OmpH"/>
    <property type="match status" value="1"/>
</dbReference>
<feature type="signal peptide" evidence="4">
    <location>
        <begin position="1"/>
        <end position="22"/>
    </location>
</feature>
<evidence type="ECO:0000256" key="1">
    <source>
        <dbReference type="ARBA" id="ARBA00009091"/>
    </source>
</evidence>